<dbReference type="RefSeq" id="XP_001750562.1">
    <property type="nucleotide sequence ID" value="XM_001750510.1"/>
</dbReference>
<dbReference type="EMBL" id="CH991583">
    <property type="protein sequence ID" value="EDQ84658.1"/>
    <property type="molecule type" value="Genomic_DNA"/>
</dbReference>
<dbReference type="PRINTS" id="PR00180">
    <property type="entry name" value="CRETINALDHBP"/>
</dbReference>
<dbReference type="Gene3D" id="3.40.525.10">
    <property type="entry name" value="CRAL-TRIO lipid binding domain"/>
    <property type="match status" value="1"/>
</dbReference>
<dbReference type="Gene3D" id="1.10.8.20">
    <property type="entry name" value="N-terminal domain of phosphatidylinositol transfer protein sec14p"/>
    <property type="match status" value="1"/>
</dbReference>
<sequence length="382" mass="42225">MAAPQAQSPTMAPSDITGTLAAFRRNIDNDARRRQAPTRLPIRYDDDDYLLRFLRVAKYDLTKASERLFNLEAWEDEHLGSDHHPMTAVRFLDVLGSGMLTPLPAPGPLGHTVLFSDYSKFNFNAFRKEHIVQALYYLFEQLLQRRGAQLAGTGVAVIADATNFGWSDLTSEVQHDVIRFLQDRLPVRVGTIALCHHSAVMSMVWGIVRPFVNAKLRERVQLVGSKGDGLETFFGPTQIPASLGGTLDPKGVSEDFNLLREFVDEETEEIELSGAVGPGDFGVEGMTVGPFTFARDVISNTPAHQIGIQQFDIILTVNGKPVTSAGNLVVTPDVTHLSCRVKRTVQDVWNRKLTDLAAAQAERLKQLSLETSRNNNSAPQES</sequence>
<dbReference type="CDD" id="cd00170">
    <property type="entry name" value="SEC14"/>
    <property type="match status" value="1"/>
</dbReference>
<dbReference type="SMART" id="SM00516">
    <property type="entry name" value="SEC14"/>
    <property type="match status" value="1"/>
</dbReference>
<proteinExistence type="predicted"/>
<keyword evidence="3" id="KW-1185">Reference proteome</keyword>
<reference evidence="2 3" key="1">
    <citation type="journal article" date="2008" name="Nature">
        <title>The genome of the choanoflagellate Monosiga brevicollis and the origin of metazoans.</title>
        <authorList>
            <consortium name="JGI Sequencing"/>
            <person name="King N."/>
            <person name="Westbrook M.J."/>
            <person name="Young S.L."/>
            <person name="Kuo A."/>
            <person name="Abedin M."/>
            <person name="Chapman J."/>
            <person name="Fairclough S."/>
            <person name="Hellsten U."/>
            <person name="Isogai Y."/>
            <person name="Letunic I."/>
            <person name="Marr M."/>
            <person name="Pincus D."/>
            <person name="Putnam N."/>
            <person name="Rokas A."/>
            <person name="Wright K.J."/>
            <person name="Zuzow R."/>
            <person name="Dirks W."/>
            <person name="Good M."/>
            <person name="Goodstein D."/>
            <person name="Lemons D."/>
            <person name="Li W."/>
            <person name="Lyons J.B."/>
            <person name="Morris A."/>
            <person name="Nichols S."/>
            <person name="Richter D.J."/>
            <person name="Salamov A."/>
            <person name="Bork P."/>
            <person name="Lim W.A."/>
            <person name="Manning G."/>
            <person name="Miller W.T."/>
            <person name="McGinnis W."/>
            <person name="Shapiro H."/>
            <person name="Tjian R."/>
            <person name="Grigoriev I.V."/>
            <person name="Rokhsar D."/>
        </authorList>
    </citation>
    <scope>NUCLEOTIDE SEQUENCE [LARGE SCALE GENOMIC DNA]</scope>
    <source>
        <strain evidence="3">MX1 / ATCC 50154</strain>
    </source>
</reference>
<dbReference type="InterPro" id="IPR036865">
    <property type="entry name" value="CRAL-TRIO_dom_sf"/>
</dbReference>
<dbReference type="FunCoup" id="A9VCV0">
    <property type="interactions" value="199"/>
</dbReference>
<dbReference type="InterPro" id="IPR001251">
    <property type="entry name" value="CRAL-TRIO_dom"/>
</dbReference>
<dbReference type="SUPFAM" id="SSF52087">
    <property type="entry name" value="CRAL/TRIO domain"/>
    <property type="match status" value="1"/>
</dbReference>
<dbReference type="GO" id="GO:1902936">
    <property type="term" value="F:phosphatidylinositol bisphosphate binding"/>
    <property type="evidence" value="ECO:0000318"/>
    <property type="project" value="GO_Central"/>
</dbReference>
<dbReference type="GeneID" id="5895823"/>
<name>A9VCV0_MONBE</name>
<dbReference type="SUPFAM" id="SSF50156">
    <property type="entry name" value="PDZ domain-like"/>
    <property type="match status" value="1"/>
</dbReference>
<dbReference type="STRING" id="81824.A9VCV0"/>
<dbReference type="eggNOG" id="KOG1471">
    <property type="taxonomic scope" value="Eukaryota"/>
</dbReference>
<protein>
    <recommendedName>
        <fullName evidence="1">CRAL-TRIO domain-containing protein</fullName>
    </recommendedName>
</protein>
<evidence type="ECO:0000313" key="3">
    <source>
        <dbReference type="Proteomes" id="UP000001357"/>
    </source>
</evidence>
<evidence type="ECO:0000313" key="2">
    <source>
        <dbReference type="EMBL" id="EDQ84658.1"/>
    </source>
</evidence>
<dbReference type="Gene3D" id="2.30.42.10">
    <property type="match status" value="1"/>
</dbReference>
<dbReference type="Pfam" id="PF00650">
    <property type="entry name" value="CRAL_TRIO"/>
    <property type="match status" value="1"/>
</dbReference>
<dbReference type="PROSITE" id="PS50191">
    <property type="entry name" value="CRAL_TRIO"/>
    <property type="match status" value="1"/>
</dbReference>
<dbReference type="AlphaFoldDB" id="A9VCV0"/>
<accession>A9VCV0</accession>
<dbReference type="KEGG" id="mbr:MONBRDRAFT_39196"/>
<dbReference type="InParanoid" id="A9VCV0"/>
<organism evidence="2 3">
    <name type="scientific">Monosiga brevicollis</name>
    <name type="common">Choanoflagellate</name>
    <dbReference type="NCBI Taxonomy" id="81824"/>
    <lineage>
        <taxon>Eukaryota</taxon>
        <taxon>Choanoflagellata</taxon>
        <taxon>Craspedida</taxon>
        <taxon>Salpingoecidae</taxon>
        <taxon>Monosiga</taxon>
    </lineage>
</organism>
<evidence type="ECO:0000259" key="1">
    <source>
        <dbReference type="PROSITE" id="PS50191"/>
    </source>
</evidence>
<dbReference type="PANTHER" id="PTHR10174">
    <property type="entry name" value="ALPHA-TOCOPHEROL TRANSFER PROTEIN-RELATED"/>
    <property type="match status" value="1"/>
</dbReference>
<gene>
    <name evidence="2" type="ORF">MONBRDRAFT_39196</name>
</gene>
<dbReference type="OMA" id="TIALCHH"/>
<dbReference type="InterPro" id="IPR036034">
    <property type="entry name" value="PDZ_sf"/>
</dbReference>
<dbReference type="SUPFAM" id="SSF46938">
    <property type="entry name" value="CRAL/TRIO N-terminal domain"/>
    <property type="match status" value="1"/>
</dbReference>
<dbReference type="PANTHER" id="PTHR10174:SF208">
    <property type="entry name" value="CRAL-TRIO DOMAIN-CONTAINING PROTEIN DDB_G0278031"/>
    <property type="match status" value="1"/>
</dbReference>
<feature type="domain" description="CRAL-TRIO" evidence="1">
    <location>
        <begin position="88"/>
        <end position="251"/>
    </location>
</feature>
<dbReference type="InterPro" id="IPR036273">
    <property type="entry name" value="CRAL/TRIO_N_dom_sf"/>
</dbReference>
<dbReference type="Proteomes" id="UP000001357">
    <property type="component" value="Unassembled WGS sequence"/>
</dbReference>